<dbReference type="Proteomes" id="UP000460715">
    <property type="component" value="Unassembled WGS sequence"/>
</dbReference>
<dbReference type="Gene3D" id="3.40.50.300">
    <property type="entry name" value="P-loop containing nucleotide triphosphate hydrolases"/>
    <property type="match status" value="1"/>
</dbReference>
<evidence type="ECO:0000256" key="6">
    <source>
        <dbReference type="ARBA" id="ARBA00023136"/>
    </source>
</evidence>
<dbReference type="CDD" id="cd18584">
    <property type="entry name" value="ABC_6TM_AarD_CydD"/>
    <property type="match status" value="1"/>
</dbReference>
<feature type="transmembrane region" description="Helical" evidence="7">
    <location>
        <begin position="221"/>
        <end position="245"/>
    </location>
</feature>
<dbReference type="EMBL" id="SNVJ01000002">
    <property type="protein sequence ID" value="MXP62479.1"/>
    <property type="molecule type" value="Genomic_DNA"/>
</dbReference>
<evidence type="ECO:0000256" key="7">
    <source>
        <dbReference type="SAM" id="Phobius"/>
    </source>
</evidence>
<evidence type="ECO:0000256" key="4">
    <source>
        <dbReference type="ARBA" id="ARBA00022840"/>
    </source>
</evidence>
<dbReference type="InterPro" id="IPR003593">
    <property type="entry name" value="AAA+_ATPase"/>
</dbReference>
<gene>
    <name evidence="10" type="primary">cydD</name>
    <name evidence="10" type="ORF">E0493_03810</name>
</gene>
<dbReference type="GO" id="GO:0016887">
    <property type="term" value="F:ATP hydrolysis activity"/>
    <property type="evidence" value="ECO:0007669"/>
    <property type="project" value="InterPro"/>
</dbReference>
<sequence length="531" mass="54176">MHRAGLLQAAAALLWVPQAALLALAVARLARGEGMAGVLVPAALLGLAGLLRAALDAMGGRMAFRAARSALAGLRHDALRALAARSPLDAGRPASGLAAAALAEQAEAVLPYLLRYRPARLRAVLVPLVLLLAVVTQSWMAALILLFAAPLIPLSMALVGLRAKEASEAQMLEVGGMNALLLDRLRGLPTIRAFDAVEATAGRLRAAAEALRGRTMAVLRIAFLSSAALELFSALGVAMVAVYVGFHLLGMLPFGTWSGWLGLGPALFVLLLAPAFFDPLRDLAAAWHDRAAGEAALEALARLAAAPTLALPGAGVDPDPSTAATPPLALAVSALVFRHGAAARPVLDGFAMQVAAGERVALFGPSGCGKSTLLALLAGLALPESGSIALGEVALTAESAAVLRGRIAWVGQQPHVFAASLRDNVRLGRAGLDAAAPIARLLPAHDPARRVGEGGLGLSGGETLRLALARAIAAPTVGVILADEPTAHLDRATAADATEALLAAAAGRTLVVATHDPVLAARMDRIVRMPA</sequence>
<dbReference type="SUPFAM" id="SSF90123">
    <property type="entry name" value="ABC transporter transmembrane region"/>
    <property type="match status" value="1"/>
</dbReference>
<feature type="transmembrane region" description="Helical" evidence="7">
    <location>
        <begin position="257"/>
        <end position="277"/>
    </location>
</feature>
<evidence type="ECO:0000256" key="5">
    <source>
        <dbReference type="ARBA" id="ARBA00022989"/>
    </source>
</evidence>
<feature type="domain" description="ABC transporter" evidence="8">
    <location>
        <begin position="330"/>
        <end position="531"/>
    </location>
</feature>
<dbReference type="InterPro" id="IPR003439">
    <property type="entry name" value="ABC_transporter-like_ATP-bd"/>
</dbReference>
<keyword evidence="11" id="KW-1185">Reference proteome</keyword>
<feature type="domain" description="ABC transmembrane type-1" evidence="9">
    <location>
        <begin position="4"/>
        <end position="292"/>
    </location>
</feature>
<feature type="transmembrane region" description="Helical" evidence="7">
    <location>
        <begin position="141"/>
        <end position="161"/>
    </location>
</feature>
<dbReference type="PANTHER" id="PTHR24221:SF654">
    <property type="entry name" value="ATP-BINDING CASSETTE SUB-FAMILY B MEMBER 6"/>
    <property type="match status" value="1"/>
</dbReference>
<keyword evidence="3" id="KW-0547">Nucleotide-binding</keyword>
<dbReference type="InterPro" id="IPR039421">
    <property type="entry name" value="Type_1_exporter"/>
</dbReference>
<dbReference type="SMART" id="SM00382">
    <property type="entry name" value="AAA"/>
    <property type="match status" value="1"/>
</dbReference>
<name>A0A845BG66_9PROT</name>
<dbReference type="GO" id="GO:0140359">
    <property type="term" value="F:ABC-type transporter activity"/>
    <property type="evidence" value="ECO:0007669"/>
    <property type="project" value="InterPro"/>
</dbReference>
<keyword evidence="4" id="KW-0067">ATP-binding</keyword>
<accession>A0A845BG66</accession>
<dbReference type="OrthoDB" id="5288404at2"/>
<dbReference type="GO" id="GO:0005886">
    <property type="term" value="C:plasma membrane"/>
    <property type="evidence" value="ECO:0007669"/>
    <property type="project" value="UniProtKB-SubCell"/>
</dbReference>
<evidence type="ECO:0000256" key="2">
    <source>
        <dbReference type="ARBA" id="ARBA00022692"/>
    </source>
</evidence>
<evidence type="ECO:0000256" key="3">
    <source>
        <dbReference type="ARBA" id="ARBA00022741"/>
    </source>
</evidence>
<keyword evidence="5 7" id="KW-1133">Transmembrane helix</keyword>
<dbReference type="PROSITE" id="PS50893">
    <property type="entry name" value="ABC_TRANSPORTER_2"/>
    <property type="match status" value="1"/>
</dbReference>
<dbReference type="InterPro" id="IPR027417">
    <property type="entry name" value="P-loop_NTPase"/>
</dbReference>
<keyword evidence="6 7" id="KW-0472">Membrane</keyword>
<dbReference type="SUPFAM" id="SSF52540">
    <property type="entry name" value="P-loop containing nucleoside triphosphate hydrolases"/>
    <property type="match status" value="1"/>
</dbReference>
<dbReference type="PANTHER" id="PTHR24221">
    <property type="entry name" value="ATP-BINDING CASSETTE SUB-FAMILY B"/>
    <property type="match status" value="1"/>
</dbReference>
<dbReference type="AlphaFoldDB" id="A0A845BG66"/>
<dbReference type="GO" id="GO:0005524">
    <property type="term" value="F:ATP binding"/>
    <property type="evidence" value="ECO:0007669"/>
    <property type="project" value="UniProtKB-KW"/>
</dbReference>
<evidence type="ECO:0000256" key="1">
    <source>
        <dbReference type="ARBA" id="ARBA00004651"/>
    </source>
</evidence>
<evidence type="ECO:0000313" key="10">
    <source>
        <dbReference type="EMBL" id="MXP62479.1"/>
    </source>
</evidence>
<dbReference type="PROSITE" id="PS50929">
    <property type="entry name" value="ABC_TM1F"/>
    <property type="match status" value="1"/>
</dbReference>
<keyword evidence="2 7" id="KW-0812">Transmembrane</keyword>
<evidence type="ECO:0000259" key="9">
    <source>
        <dbReference type="PROSITE" id="PS50929"/>
    </source>
</evidence>
<comment type="subcellular location">
    <subcellularLocation>
        <location evidence="1">Cell membrane</location>
        <topology evidence="1">Multi-pass membrane protein</topology>
    </subcellularLocation>
</comment>
<dbReference type="Pfam" id="PF00005">
    <property type="entry name" value="ABC_tran"/>
    <property type="match status" value="1"/>
</dbReference>
<dbReference type="Pfam" id="PF00664">
    <property type="entry name" value="ABC_membrane"/>
    <property type="match status" value="1"/>
</dbReference>
<reference evidence="10 11" key="1">
    <citation type="submission" date="2019-03" db="EMBL/GenBank/DDBJ databases">
        <title>Roseomonas sp. a novel Roseomonas species isolated from Sea whip Gorgonian.</title>
        <authorList>
            <person name="Li F."/>
            <person name="Pan X."/>
            <person name="Huang S."/>
            <person name="Li Z."/>
            <person name="Meng B."/>
        </authorList>
    </citation>
    <scope>NUCLEOTIDE SEQUENCE [LARGE SCALE GENOMIC DNA]</scope>
    <source>
        <strain evidence="10 11">M0104</strain>
    </source>
</reference>
<feature type="transmembrane region" description="Helical" evidence="7">
    <location>
        <begin position="119"/>
        <end position="135"/>
    </location>
</feature>
<protein>
    <submittedName>
        <fullName evidence="10">Thiol reductant ABC exporter subunit CydD</fullName>
    </submittedName>
</protein>
<dbReference type="Gene3D" id="1.20.1560.10">
    <property type="entry name" value="ABC transporter type 1, transmembrane domain"/>
    <property type="match status" value="1"/>
</dbReference>
<dbReference type="GO" id="GO:0042883">
    <property type="term" value="P:cysteine transport"/>
    <property type="evidence" value="ECO:0007669"/>
    <property type="project" value="InterPro"/>
</dbReference>
<evidence type="ECO:0000259" key="8">
    <source>
        <dbReference type="PROSITE" id="PS50893"/>
    </source>
</evidence>
<dbReference type="InterPro" id="IPR011527">
    <property type="entry name" value="ABC1_TM_dom"/>
</dbReference>
<dbReference type="InterPro" id="IPR014216">
    <property type="entry name" value="ABC_transptr_CydD"/>
</dbReference>
<comment type="caution">
    <text evidence="10">The sequence shown here is derived from an EMBL/GenBank/DDBJ whole genome shotgun (WGS) entry which is preliminary data.</text>
</comment>
<proteinExistence type="predicted"/>
<dbReference type="InterPro" id="IPR036640">
    <property type="entry name" value="ABC1_TM_sf"/>
</dbReference>
<feature type="transmembrane region" description="Helical" evidence="7">
    <location>
        <begin position="35"/>
        <end position="55"/>
    </location>
</feature>
<organism evidence="10 11">
    <name type="scientific">Teichococcus coralli</name>
    <dbReference type="NCBI Taxonomy" id="2545983"/>
    <lineage>
        <taxon>Bacteria</taxon>
        <taxon>Pseudomonadati</taxon>
        <taxon>Pseudomonadota</taxon>
        <taxon>Alphaproteobacteria</taxon>
        <taxon>Acetobacterales</taxon>
        <taxon>Roseomonadaceae</taxon>
        <taxon>Roseomonas</taxon>
    </lineage>
</organism>
<dbReference type="NCBIfam" id="TIGR02857">
    <property type="entry name" value="CydD"/>
    <property type="match status" value="1"/>
</dbReference>
<evidence type="ECO:0000313" key="11">
    <source>
        <dbReference type="Proteomes" id="UP000460715"/>
    </source>
</evidence>